<dbReference type="AlphaFoldDB" id="A0A6L5C4B9"/>
<dbReference type="Proteomes" id="UP000475265">
    <property type="component" value="Unassembled WGS sequence"/>
</dbReference>
<proteinExistence type="predicted"/>
<organism evidence="2 3">
    <name type="scientific">Pseudomonas frederiksbergensis</name>
    <dbReference type="NCBI Taxonomy" id="104087"/>
    <lineage>
        <taxon>Bacteria</taxon>
        <taxon>Pseudomonadati</taxon>
        <taxon>Pseudomonadota</taxon>
        <taxon>Gammaproteobacteria</taxon>
        <taxon>Pseudomonadales</taxon>
        <taxon>Pseudomonadaceae</taxon>
        <taxon>Pseudomonas</taxon>
    </lineage>
</organism>
<dbReference type="RefSeq" id="WP_163910343.1">
    <property type="nucleotide sequence ID" value="NZ_JAAAXX010000001.1"/>
</dbReference>
<feature type="transmembrane region" description="Helical" evidence="1">
    <location>
        <begin position="56"/>
        <end position="78"/>
    </location>
</feature>
<keyword evidence="1" id="KW-0472">Membrane</keyword>
<accession>A0A6L5C4B9</accession>
<reference evidence="2 3" key="1">
    <citation type="submission" date="2019-12" db="EMBL/GenBank/DDBJ databases">
        <title>Endophytic bacteria associated with Panax ginseng seedlings.</title>
        <authorList>
            <person name="Park J.M."/>
            <person name="Shin R."/>
            <person name="Jo S.H."/>
        </authorList>
    </citation>
    <scope>NUCLEOTIDE SEQUENCE [LARGE SCALE GENOMIC DNA]</scope>
    <source>
        <strain evidence="2 3">PgKB32</strain>
    </source>
</reference>
<evidence type="ECO:0000313" key="2">
    <source>
        <dbReference type="EMBL" id="KAF2395433.1"/>
    </source>
</evidence>
<name>A0A6L5C4B9_9PSED</name>
<comment type="caution">
    <text evidence="2">The sequence shown here is derived from an EMBL/GenBank/DDBJ whole genome shotgun (WGS) entry which is preliminary data.</text>
</comment>
<keyword evidence="1" id="KW-1133">Transmembrane helix</keyword>
<evidence type="ECO:0000256" key="1">
    <source>
        <dbReference type="SAM" id="Phobius"/>
    </source>
</evidence>
<evidence type="ECO:0000313" key="3">
    <source>
        <dbReference type="Proteomes" id="UP000475265"/>
    </source>
</evidence>
<gene>
    <name evidence="2" type="ORF">FX983_03418</name>
</gene>
<feature type="transmembrane region" description="Helical" evidence="1">
    <location>
        <begin position="24"/>
        <end position="44"/>
    </location>
</feature>
<feature type="transmembrane region" description="Helical" evidence="1">
    <location>
        <begin position="112"/>
        <end position="134"/>
    </location>
</feature>
<protein>
    <submittedName>
        <fullName evidence="2">Uncharacterized protein</fullName>
    </submittedName>
</protein>
<dbReference type="EMBL" id="JAAAXX010000001">
    <property type="protein sequence ID" value="KAF2395433.1"/>
    <property type="molecule type" value="Genomic_DNA"/>
</dbReference>
<feature type="transmembrane region" description="Helical" evidence="1">
    <location>
        <begin position="154"/>
        <end position="181"/>
    </location>
</feature>
<sequence>MLNQMLQPLSYLAIRHPQKWKVDWLFPVIIALICTAFSIGEGWIADIYRSSGPVSLLLGFYSCLPGFYIAALAAIATFGRNDIDNVLPEPTPTVKLITRGEIVLVKLTRRRFLAMLFAFLTCESIALVLYSVLFLSYGPVSAGVEFWGGVGSKILVLGMTFIYYTLLMQMLAATFWGLYYLGFKLHEPQ</sequence>
<keyword evidence="1" id="KW-0812">Transmembrane</keyword>